<reference evidence="1" key="1">
    <citation type="submission" date="2023-07" db="EMBL/GenBank/DDBJ databases">
        <authorList>
            <person name="Shahid S."/>
            <person name="Akbar M.Y."/>
            <person name="Ajmal W."/>
            <person name="Ansari A."/>
            <person name="Ghazanfar S."/>
        </authorList>
    </citation>
    <scope>NUCLEOTIDE SEQUENCE</scope>
    <source>
        <strain evidence="1">NIGAB</strain>
    </source>
</reference>
<evidence type="ECO:0000313" key="1">
    <source>
        <dbReference type="EMBL" id="MDQ7952837.1"/>
    </source>
</evidence>
<sequence>MSLVPTVYESTDPGAPQLTGQVGSLTALLDAVLVDGYGVGAERKSGAGWSRVFSAPNVRAYRGSSTTGSGYYLQIDDTASVGNARHGWARGYEAMTSALAGSNPVPTVAHRANGILLPKSTTLDSVARRWRVVANERFVYVFVDTRSGGSMFCWFAGDCISYKPGDAHTFVVSCVNTSSWTGGYSDSQYLLSWYRYDYAPEPASCSLFIARAHTGAVGAVPCAHFGALPVSTIFGGTGGGAYPSGINQGLVYEPARFTSAAYAPRGELPGLLAPMQNIAGTDYLQDGQIIEGLNGDVTDRVMVVRTNRACNIDTGGTWRGVVLVRISGGWGE</sequence>
<dbReference type="AlphaFoldDB" id="A0AAP5C856"/>
<dbReference type="EMBL" id="JAVIAC010000006">
    <property type="protein sequence ID" value="MDQ7952837.1"/>
    <property type="molecule type" value="Genomic_DNA"/>
</dbReference>
<name>A0AAP5C856_9GAMM</name>
<comment type="caution">
    <text evidence="1">The sequence shown here is derived from an EMBL/GenBank/DDBJ whole genome shotgun (WGS) entry which is preliminary data.</text>
</comment>
<dbReference type="RefSeq" id="WP_235651102.1">
    <property type="nucleotide sequence ID" value="NZ_JAUZEA010000006.1"/>
</dbReference>
<proteinExistence type="predicted"/>
<protein>
    <submittedName>
        <fullName evidence="1">Uncharacterized protein</fullName>
    </submittedName>
</protein>
<evidence type="ECO:0000313" key="2">
    <source>
        <dbReference type="Proteomes" id="UP001240529"/>
    </source>
</evidence>
<dbReference type="Proteomes" id="UP001240529">
    <property type="component" value="Unassembled WGS sequence"/>
</dbReference>
<gene>
    <name evidence="1" type="ORF">Q0031_13680</name>
</gene>
<organism evidence="1 2">
    <name type="scientific">Stenotrophomonas geniculata</name>
    <dbReference type="NCBI Taxonomy" id="86188"/>
    <lineage>
        <taxon>Bacteria</taxon>
        <taxon>Pseudomonadati</taxon>
        <taxon>Pseudomonadota</taxon>
        <taxon>Gammaproteobacteria</taxon>
        <taxon>Lysobacterales</taxon>
        <taxon>Lysobacteraceae</taxon>
        <taxon>Stenotrophomonas</taxon>
    </lineage>
</organism>
<accession>A0AAP5C856</accession>